<name>A0ABS1HTD9_9PROT</name>
<evidence type="ECO:0000313" key="2">
    <source>
        <dbReference type="Proteomes" id="UP000654452"/>
    </source>
</evidence>
<organism evidence="1 2">
    <name type="scientific">Azospirillum aestuarii</name>
    <dbReference type="NCBI Taxonomy" id="2802052"/>
    <lineage>
        <taxon>Bacteria</taxon>
        <taxon>Pseudomonadati</taxon>
        <taxon>Pseudomonadota</taxon>
        <taxon>Alphaproteobacteria</taxon>
        <taxon>Rhodospirillales</taxon>
        <taxon>Azospirillaceae</taxon>
        <taxon>Azospirillum</taxon>
    </lineage>
</organism>
<comment type="caution">
    <text evidence="1">The sequence shown here is derived from an EMBL/GenBank/DDBJ whole genome shotgun (WGS) entry which is preliminary data.</text>
</comment>
<gene>
    <name evidence="1" type="ORF">JJL56_01640</name>
</gene>
<dbReference type="RefSeq" id="WP_200483928.1">
    <property type="nucleotide sequence ID" value="NZ_JAEPIV010000001.1"/>
</dbReference>
<reference evidence="1 2" key="1">
    <citation type="submission" date="2021-01" db="EMBL/GenBank/DDBJ databases">
        <title>Azospirillum sp. YIM DDC1 draft genome.</title>
        <authorList>
            <person name="Wang Y.-X."/>
        </authorList>
    </citation>
    <scope>NUCLEOTIDE SEQUENCE [LARGE SCALE GENOMIC DNA]</scope>
    <source>
        <strain evidence="1 2">YIM DDC1</strain>
    </source>
</reference>
<sequence>MSRREFRKATTGLRVVIEVGVVVGNAGAQLVAVELCQHPDHWHWAVRSLPDVGVLRIGSATTESAARMAATGGMQ</sequence>
<proteinExistence type="predicted"/>
<evidence type="ECO:0000313" key="1">
    <source>
        <dbReference type="EMBL" id="MBK4717563.1"/>
    </source>
</evidence>
<dbReference type="EMBL" id="JAEPIV010000001">
    <property type="protein sequence ID" value="MBK4717563.1"/>
    <property type="molecule type" value="Genomic_DNA"/>
</dbReference>
<accession>A0ABS1HTD9</accession>
<protein>
    <submittedName>
        <fullName evidence="1">Uncharacterized protein</fullName>
    </submittedName>
</protein>
<dbReference type="Proteomes" id="UP000654452">
    <property type="component" value="Unassembled WGS sequence"/>
</dbReference>
<keyword evidence="2" id="KW-1185">Reference proteome</keyword>